<dbReference type="Gene3D" id="3.40.50.300">
    <property type="entry name" value="P-loop containing nucleotide triphosphate hydrolases"/>
    <property type="match status" value="1"/>
</dbReference>
<proteinExistence type="predicted"/>
<reference evidence="3 4" key="1">
    <citation type="submission" date="2016-04" db="EMBL/GenBank/DDBJ databases">
        <title>The genome of Intoshia linei affirms orthonectids as highly simplified spiralians.</title>
        <authorList>
            <person name="Mikhailov K.V."/>
            <person name="Slusarev G.S."/>
            <person name="Nikitin M.A."/>
            <person name="Logacheva M.D."/>
            <person name="Penin A."/>
            <person name="Aleoshin V."/>
            <person name="Panchin Y.V."/>
        </authorList>
    </citation>
    <scope>NUCLEOTIDE SEQUENCE [LARGE SCALE GENOMIC DNA]</scope>
    <source>
        <strain evidence="3">Intl2013</strain>
        <tissue evidence="3">Whole animal</tissue>
    </source>
</reference>
<evidence type="ECO:0000259" key="2">
    <source>
        <dbReference type="PROSITE" id="PS51710"/>
    </source>
</evidence>
<dbReference type="GO" id="GO:0005739">
    <property type="term" value="C:mitochondrion"/>
    <property type="evidence" value="ECO:0007669"/>
    <property type="project" value="TreeGrafter"/>
</dbReference>
<dbReference type="PANTHER" id="PTHR11702">
    <property type="entry name" value="DEVELOPMENTALLY REGULATED GTP-BINDING PROTEIN-RELATED"/>
    <property type="match status" value="1"/>
</dbReference>
<dbReference type="GO" id="GO:0005525">
    <property type="term" value="F:GTP binding"/>
    <property type="evidence" value="ECO:0007669"/>
    <property type="project" value="InterPro"/>
</dbReference>
<keyword evidence="1" id="KW-0547">Nucleotide-binding</keyword>
<dbReference type="Proteomes" id="UP000078046">
    <property type="component" value="Unassembled WGS sequence"/>
</dbReference>
<feature type="non-terminal residue" evidence="3">
    <location>
        <position position="1"/>
    </location>
</feature>
<feature type="domain" description="OBG-type G" evidence="2">
    <location>
        <begin position="1"/>
        <end position="170"/>
    </location>
</feature>
<keyword evidence="4" id="KW-1185">Reference proteome</keyword>
<accession>A0A177B9R3</accession>
<dbReference type="OrthoDB" id="347018at2759"/>
<sequence length="173" mass="19376">VGFPNSGKSSLLKCISNANPKIAAYPFTTINPSVGIIEEDIEDVDQLQISVADLPGIIEGSHLNIGRGISFLKHIKRCRKLIYVINLSEKEHGSVISQFEKLNFELTKFDEKLNKRPCMLIANKLDLIEPKNEKILTKHLTKLNIPLVTTSAINNINVDILKVSIRKFVNETK</sequence>
<evidence type="ECO:0000256" key="1">
    <source>
        <dbReference type="ARBA" id="ARBA00022741"/>
    </source>
</evidence>
<dbReference type="InterPro" id="IPR031167">
    <property type="entry name" value="G_OBG"/>
</dbReference>
<protein>
    <recommendedName>
        <fullName evidence="2">OBG-type G domain-containing protein</fullName>
    </recommendedName>
</protein>
<dbReference type="AlphaFoldDB" id="A0A177B9R3"/>
<dbReference type="Pfam" id="PF01926">
    <property type="entry name" value="MMR_HSR1"/>
    <property type="match status" value="1"/>
</dbReference>
<dbReference type="InterPro" id="IPR006073">
    <property type="entry name" value="GTP-bd"/>
</dbReference>
<dbReference type="InterPro" id="IPR045086">
    <property type="entry name" value="OBG_GTPase"/>
</dbReference>
<evidence type="ECO:0000313" key="4">
    <source>
        <dbReference type="Proteomes" id="UP000078046"/>
    </source>
</evidence>
<dbReference type="CDD" id="cd01898">
    <property type="entry name" value="Obg"/>
    <property type="match status" value="1"/>
</dbReference>
<comment type="caution">
    <text evidence="3">The sequence shown here is derived from an EMBL/GenBank/DDBJ whole genome shotgun (WGS) entry which is preliminary data.</text>
</comment>
<dbReference type="InterPro" id="IPR027417">
    <property type="entry name" value="P-loop_NTPase"/>
</dbReference>
<dbReference type="EMBL" id="LWCA01000094">
    <property type="protein sequence ID" value="OAF70965.1"/>
    <property type="molecule type" value="Genomic_DNA"/>
</dbReference>
<dbReference type="PRINTS" id="PR00326">
    <property type="entry name" value="GTP1OBG"/>
</dbReference>
<gene>
    <name evidence="3" type="ORF">A3Q56_01206</name>
</gene>
<dbReference type="GO" id="GO:0003924">
    <property type="term" value="F:GTPase activity"/>
    <property type="evidence" value="ECO:0007669"/>
    <property type="project" value="InterPro"/>
</dbReference>
<evidence type="ECO:0000313" key="3">
    <source>
        <dbReference type="EMBL" id="OAF70965.1"/>
    </source>
</evidence>
<dbReference type="PANTHER" id="PTHR11702:SF31">
    <property type="entry name" value="MITOCHONDRIAL RIBOSOME-ASSOCIATED GTPASE 2"/>
    <property type="match status" value="1"/>
</dbReference>
<dbReference type="PROSITE" id="PS51710">
    <property type="entry name" value="G_OBG"/>
    <property type="match status" value="1"/>
</dbReference>
<dbReference type="SUPFAM" id="SSF52540">
    <property type="entry name" value="P-loop containing nucleoside triphosphate hydrolases"/>
    <property type="match status" value="1"/>
</dbReference>
<name>A0A177B9R3_9BILA</name>
<organism evidence="3 4">
    <name type="scientific">Intoshia linei</name>
    <dbReference type="NCBI Taxonomy" id="1819745"/>
    <lineage>
        <taxon>Eukaryota</taxon>
        <taxon>Metazoa</taxon>
        <taxon>Spiralia</taxon>
        <taxon>Lophotrochozoa</taxon>
        <taxon>Mesozoa</taxon>
        <taxon>Orthonectida</taxon>
        <taxon>Rhopaluridae</taxon>
        <taxon>Intoshia</taxon>
    </lineage>
</organism>